<proteinExistence type="predicted"/>
<feature type="compositionally biased region" description="Polar residues" evidence="6">
    <location>
        <begin position="52"/>
        <end position="69"/>
    </location>
</feature>
<dbReference type="KEGG" id="cgy:CGLY_13320"/>
<dbReference type="RefSeq" id="WP_227590279.1">
    <property type="nucleotide sequence ID" value="NZ_CP006842.1"/>
</dbReference>
<evidence type="ECO:0000256" key="2">
    <source>
        <dbReference type="ARBA" id="ARBA00022729"/>
    </source>
</evidence>
<dbReference type="HOGENOM" id="CLU_1178640_0_0_11"/>
<evidence type="ECO:0000313" key="8">
    <source>
        <dbReference type="Proteomes" id="UP000023703"/>
    </source>
</evidence>
<dbReference type="InterPro" id="IPR025971">
    <property type="entry name" value="LppP/LprE"/>
</dbReference>
<keyword evidence="3" id="KW-0472">Membrane</keyword>
<dbReference type="Proteomes" id="UP000023703">
    <property type="component" value="Chromosome"/>
</dbReference>
<gene>
    <name evidence="7" type="ORF">CGLY_13320</name>
</gene>
<evidence type="ECO:0000256" key="6">
    <source>
        <dbReference type="SAM" id="MobiDB-lite"/>
    </source>
</evidence>
<dbReference type="eggNOG" id="ENOG5031J93">
    <property type="taxonomic scope" value="Bacteria"/>
</dbReference>
<evidence type="ECO:0000256" key="1">
    <source>
        <dbReference type="ARBA" id="ARBA00022475"/>
    </source>
</evidence>
<dbReference type="Pfam" id="PF14041">
    <property type="entry name" value="Lipoprotein_21"/>
    <property type="match status" value="1"/>
</dbReference>
<dbReference type="STRING" id="1404245.CGLY_13320"/>
<dbReference type="AlphaFoldDB" id="X5DUY2"/>
<feature type="region of interest" description="Disordered" evidence="6">
    <location>
        <begin position="52"/>
        <end position="76"/>
    </location>
</feature>
<keyword evidence="2" id="KW-0732">Signal</keyword>
<keyword evidence="4" id="KW-0564">Palmitate</keyword>
<evidence type="ECO:0000256" key="3">
    <source>
        <dbReference type="ARBA" id="ARBA00023136"/>
    </source>
</evidence>
<organism evidence="7 8">
    <name type="scientific">Corynebacterium glyciniphilum AJ 3170</name>
    <dbReference type="NCBI Taxonomy" id="1404245"/>
    <lineage>
        <taxon>Bacteria</taxon>
        <taxon>Bacillati</taxon>
        <taxon>Actinomycetota</taxon>
        <taxon>Actinomycetes</taxon>
        <taxon>Mycobacteriales</taxon>
        <taxon>Corynebacteriaceae</taxon>
        <taxon>Corynebacterium</taxon>
    </lineage>
</organism>
<sequence length="235" mass="24921">MTTLMYMDTLRRHHVAAVAALGCTAVLLTGCTQQDETPTATETVMNTVTDTVEQTQAPDNGAPSETTAEPSGDATADACEEAAVDNPLTGEEPIPVRVAEEETPDIFFHYTATDDQTDPCAPLSWVVLNGGNGTAENSNGTAGSSRQTVALFAEGELVTEPAPILARRIESVDRIDDSTVRVNYAFFGDAPAAADQNVPGSATFHWDDSRIEVSDNTIPVELNESTETLDLDSVT</sequence>
<keyword evidence="5" id="KW-0449">Lipoprotein</keyword>
<keyword evidence="8" id="KW-1185">Reference proteome</keyword>
<keyword evidence="1" id="KW-1003">Cell membrane</keyword>
<protein>
    <submittedName>
        <fullName evidence="7">Putative secreted protein</fullName>
    </submittedName>
</protein>
<evidence type="ECO:0000256" key="5">
    <source>
        <dbReference type="ARBA" id="ARBA00023288"/>
    </source>
</evidence>
<name>X5DUY2_9CORY</name>
<reference evidence="7 8" key="1">
    <citation type="journal article" date="2015" name="Int. J. Syst. Evol. Microbiol.">
        <title>Revisiting Corynebacterium glyciniphilum (ex Kubota et al., 1972) sp. nov., nom. rev., isolated from putrefied banana.</title>
        <authorList>
            <person name="Al-Dilaimi A."/>
            <person name="Bednarz H."/>
            <person name="Lomker A."/>
            <person name="Niehaus K."/>
            <person name="Kalinowski J."/>
            <person name="Ruckert C."/>
        </authorList>
    </citation>
    <scope>NUCLEOTIDE SEQUENCE [LARGE SCALE GENOMIC DNA]</scope>
    <source>
        <strain evidence="7">AJ 3170</strain>
    </source>
</reference>
<evidence type="ECO:0000256" key="4">
    <source>
        <dbReference type="ARBA" id="ARBA00023139"/>
    </source>
</evidence>
<evidence type="ECO:0000313" key="7">
    <source>
        <dbReference type="EMBL" id="AHW65104.1"/>
    </source>
</evidence>
<accession>X5DUY2</accession>
<dbReference type="EMBL" id="CP006842">
    <property type="protein sequence ID" value="AHW65104.1"/>
    <property type="molecule type" value="Genomic_DNA"/>
</dbReference>